<evidence type="ECO:0000256" key="9">
    <source>
        <dbReference type="ARBA" id="ARBA00048108"/>
    </source>
</evidence>
<dbReference type="AlphaFoldDB" id="W7TWG1"/>
<dbReference type="EMBL" id="AZIL01001067">
    <property type="protein sequence ID" value="EWM24946.1"/>
    <property type="molecule type" value="Genomic_DNA"/>
</dbReference>
<dbReference type="GO" id="GO:0017178">
    <property type="term" value="F:diphthine-ammonia ligase activity"/>
    <property type="evidence" value="ECO:0007669"/>
    <property type="project" value="UniProtKB-EC"/>
</dbReference>
<evidence type="ECO:0000256" key="6">
    <source>
        <dbReference type="ARBA" id="ARBA00022840"/>
    </source>
</evidence>
<organism evidence="12 13">
    <name type="scientific">Nannochloropsis gaditana</name>
    <dbReference type="NCBI Taxonomy" id="72520"/>
    <lineage>
        <taxon>Eukaryota</taxon>
        <taxon>Sar</taxon>
        <taxon>Stramenopiles</taxon>
        <taxon>Ochrophyta</taxon>
        <taxon>Eustigmatophyceae</taxon>
        <taxon>Eustigmatales</taxon>
        <taxon>Monodopsidaceae</taxon>
        <taxon>Nannochloropsis</taxon>
    </lineage>
</organism>
<name>W7TWG1_9STRA</name>
<evidence type="ECO:0000259" key="11">
    <source>
        <dbReference type="Pfam" id="PF01902"/>
    </source>
</evidence>
<dbReference type="Proteomes" id="UP000019335">
    <property type="component" value="Chromosome 12"/>
</dbReference>
<evidence type="ECO:0000256" key="5">
    <source>
        <dbReference type="ARBA" id="ARBA00022741"/>
    </source>
</evidence>
<dbReference type="InterPro" id="IPR002761">
    <property type="entry name" value="Diphthami_syn_dom"/>
</dbReference>
<comment type="caution">
    <text evidence="12">The sequence shown here is derived from an EMBL/GenBank/DDBJ whole genome shotgun (WGS) entry which is preliminary data.</text>
</comment>
<feature type="domain" description="Diphthamide synthase" evidence="11">
    <location>
        <begin position="1"/>
        <end position="235"/>
    </location>
</feature>
<feature type="compositionally biased region" description="Acidic residues" evidence="10">
    <location>
        <begin position="590"/>
        <end position="604"/>
    </location>
</feature>
<protein>
    <recommendedName>
        <fullName evidence="3">Diphthine--ammonia ligase</fullName>
        <ecNumber evidence="2">6.3.1.14</ecNumber>
    </recommendedName>
    <alternativeName>
        <fullName evidence="7">Diphthamide synthase</fullName>
    </alternativeName>
    <alternativeName>
        <fullName evidence="8">Diphthamide synthetase</fullName>
    </alternativeName>
</protein>
<dbReference type="NCBIfam" id="TIGR00290">
    <property type="entry name" value="MJ0570_dom"/>
    <property type="match status" value="1"/>
</dbReference>
<dbReference type="InterPro" id="IPR014729">
    <property type="entry name" value="Rossmann-like_a/b/a_fold"/>
</dbReference>
<keyword evidence="5" id="KW-0547">Nucleotide-binding</keyword>
<dbReference type="SUPFAM" id="SSF52402">
    <property type="entry name" value="Adenine nucleotide alpha hydrolases-like"/>
    <property type="match status" value="1"/>
</dbReference>
<dbReference type="Gene3D" id="3.30.1330.40">
    <property type="entry name" value="RutC-like"/>
    <property type="match status" value="2"/>
</dbReference>
<gene>
    <name evidence="12" type="ORF">Naga_100086g9</name>
</gene>
<accession>W7TWG1</accession>
<dbReference type="Pfam" id="PF01902">
    <property type="entry name" value="Diphthami_syn_2"/>
    <property type="match status" value="1"/>
</dbReference>
<evidence type="ECO:0000256" key="1">
    <source>
        <dbReference type="ARBA" id="ARBA00005156"/>
    </source>
</evidence>
<dbReference type="InterPro" id="IPR035959">
    <property type="entry name" value="RutC-like_sf"/>
</dbReference>
<evidence type="ECO:0000313" key="13">
    <source>
        <dbReference type="Proteomes" id="UP000019335"/>
    </source>
</evidence>
<dbReference type="EC" id="6.3.1.14" evidence="2"/>
<comment type="pathway">
    <text evidence="1">Protein modification; peptidyl-diphthamide biosynthesis.</text>
</comment>
<proteinExistence type="predicted"/>
<dbReference type="GO" id="GO:0017183">
    <property type="term" value="P:protein histidyl modification to diphthamide"/>
    <property type="evidence" value="ECO:0007669"/>
    <property type="project" value="TreeGrafter"/>
</dbReference>
<evidence type="ECO:0000256" key="3">
    <source>
        <dbReference type="ARBA" id="ARBA00018426"/>
    </source>
</evidence>
<dbReference type="Gene3D" id="3.40.50.620">
    <property type="entry name" value="HUPs"/>
    <property type="match status" value="1"/>
</dbReference>
<keyword evidence="13" id="KW-1185">Reference proteome</keyword>
<sequence length="847" mass="92921">MRFVALVSGGKDSVFSIAKCLAYGHELVVLANLFPPVDGPEELDSFMFQSAGSSAVECLAECIGVPMVRATMSGASTHQGLQYTPTEGDEVEDLHALLFRVKQLYPEVEAVSSGAVLSTYQRTRVESVCDRLGLQSLAFLWQYDQSQLLKEMTEYGLEAVLVKVSSQGLAPHKHLGKSIAELEPLFKRLNRQHGFHVAGEGGEYETLAIDAPFFKRRLVLDDTEVVIHSDDVYTPVGLLHIHRCHAEFKEESSPTETSKGNEPNRCLVLPLEVAIVRSLADGGPSTSAESLGSQACAVAPGKRARKWRIRPQPHVWRQGRVLNISGYCVPTPRIHFQGADSSTHGEAAGQMRLCLEGVQRVLLEHGLSLHDVVVVHLYLRSMASFAAVNAEYCRAPFHPHHPPSRSCVELPLARPYDDEEACRGWEEVEVLLDVMALAGSGAAMDAGSFQPRQVLHVKSLSGWAPVCIGPYSQANLLSHGHLAFLAGQIGLDPATMVLVKPRDLEAFQALYNCAQVLHALRASLRTVLMVVVYVHVDQNGYESFSPDPSEWEDVCRLDAGWGRTGTGRAATGDKGVNDASYQGANRSDGDDSDEEQDGEEDEANEGQCQSSPCPIFLPVGVPNLPRGAAIEFEVVALSTAFAQVKSPTRRAEQGRLEDILEEKDMGECPLPLPFQPPATFAALASKNMPLMSRPLLSYTWEAIFVPYVFNFVSLSLYLDDDLDGRNEGGQNETLLLNYTHVAYALVDQLRKILRVAHLTWQQLSHLRVFYIATCLDNEAMLREALAAALPSDGQCARTFLPVSSLMSECQEGSKRQDSLFLRVQVIALDLEKLRTEAWVHSVPDGGM</sequence>
<evidence type="ECO:0000256" key="4">
    <source>
        <dbReference type="ARBA" id="ARBA00022598"/>
    </source>
</evidence>
<evidence type="ECO:0000313" key="12">
    <source>
        <dbReference type="EMBL" id="EWM24946.1"/>
    </source>
</evidence>
<dbReference type="Gene3D" id="3.90.1490.10">
    <property type="entry name" value="putative n-type atp pyrophosphatase, domain 2"/>
    <property type="match status" value="1"/>
</dbReference>
<evidence type="ECO:0000256" key="2">
    <source>
        <dbReference type="ARBA" id="ARBA00012089"/>
    </source>
</evidence>
<dbReference type="GO" id="GO:0005524">
    <property type="term" value="F:ATP binding"/>
    <property type="evidence" value="ECO:0007669"/>
    <property type="project" value="UniProtKB-KW"/>
</dbReference>
<dbReference type="CDD" id="cd01994">
    <property type="entry name" value="AANH_PF0828-like"/>
    <property type="match status" value="1"/>
</dbReference>
<evidence type="ECO:0000256" key="10">
    <source>
        <dbReference type="SAM" id="MobiDB-lite"/>
    </source>
</evidence>
<comment type="catalytic activity">
    <reaction evidence="9">
        <text>diphthine-[translation elongation factor 2] + NH4(+) + ATP = diphthamide-[translation elongation factor 2] + AMP + diphosphate + H(+)</text>
        <dbReference type="Rhea" id="RHEA:19753"/>
        <dbReference type="Rhea" id="RHEA-COMP:10172"/>
        <dbReference type="Rhea" id="RHEA-COMP:10174"/>
        <dbReference type="ChEBI" id="CHEBI:15378"/>
        <dbReference type="ChEBI" id="CHEBI:16692"/>
        <dbReference type="ChEBI" id="CHEBI:28938"/>
        <dbReference type="ChEBI" id="CHEBI:30616"/>
        <dbReference type="ChEBI" id="CHEBI:33019"/>
        <dbReference type="ChEBI" id="CHEBI:82696"/>
        <dbReference type="ChEBI" id="CHEBI:456215"/>
        <dbReference type="EC" id="6.3.1.14"/>
    </reaction>
</comment>
<dbReference type="FunFam" id="3.90.1490.10:FF:000001">
    <property type="entry name" value="Diphthine--ammonia ligase"/>
    <property type="match status" value="1"/>
</dbReference>
<reference evidence="12 13" key="1">
    <citation type="journal article" date="2014" name="Mol. Plant">
        <title>Chromosome Scale Genome Assembly and Transcriptome Profiling of Nannochloropsis gaditana in Nitrogen Depletion.</title>
        <authorList>
            <person name="Corteggiani Carpinelli E."/>
            <person name="Telatin A."/>
            <person name="Vitulo N."/>
            <person name="Forcato C."/>
            <person name="D'Angelo M."/>
            <person name="Schiavon R."/>
            <person name="Vezzi A."/>
            <person name="Giacometti G.M."/>
            <person name="Morosinotto T."/>
            <person name="Valle G."/>
        </authorList>
    </citation>
    <scope>NUCLEOTIDE SEQUENCE [LARGE SCALE GENOMIC DNA]</scope>
    <source>
        <strain evidence="12 13">B-31</strain>
    </source>
</reference>
<dbReference type="Pfam" id="PF01042">
    <property type="entry name" value="Ribonuc_L-PSP"/>
    <property type="match status" value="2"/>
</dbReference>
<keyword evidence="4" id="KW-0436">Ligase</keyword>
<evidence type="ECO:0000256" key="8">
    <source>
        <dbReference type="ARBA" id="ARBA00031552"/>
    </source>
</evidence>
<dbReference type="OrthoDB" id="686384at2759"/>
<dbReference type="InterPro" id="IPR030662">
    <property type="entry name" value="DPH6/MJ0570"/>
</dbReference>
<evidence type="ECO:0000256" key="7">
    <source>
        <dbReference type="ARBA" id="ARBA00029814"/>
    </source>
</evidence>
<feature type="region of interest" description="Disordered" evidence="10">
    <location>
        <begin position="565"/>
        <end position="611"/>
    </location>
</feature>
<dbReference type="FunFam" id="3.40.50.620:FF:000145">
    <property type="entry name" value="ATP-binding domain containing protein"/>
    <property type="match status" value="1"/>
</dbReference>
<dbReference type="PANTHER" id="PTHR12196">
    <property type="entry name" value="DOMAIN OF UNKNOWN FUNCTION 71 DUF71 -CONTAINING PROTEIN"/>
    <property type="match status" value="1"/>
</dbReference>
<keyword evidence="6" id="KW-0067">ATP-binding</keyword>
<dbReference type="PANTHER" id="PTHR12196:SF2">
    <property type="entry name" value="DIPHTHINE--AMMONIA LIGASE"/>
    <property type="match status" value="1"/>
</dbReference>
<dbReference type="SUPFAM" id="SSF55298">
    <property type="entry name" value="YjgF-like"/>
    <property type="match status" value="2"/>
</dbReference>
<dbReference type="InterPro" id="IPR006175">
    <property type="entry name" value="YjgF/YER057c/UK114"/>
</dbReference>